<name>F6G4L3_RALS8</name>
<feature type="region of interest" description="Disordered" evidence="1">
    <location>
        <begin position="1"/>
        <end position="34"/>
    </location>
</feature>
<accession>F6G4L3</accession>
<dbReference type="PATRIC" id="fig|1031711.3.peg.3251"/>
<dbReference type="eggNOG" id="ENOG5033ICG">
    <property type="taxonomic scope" value="Bacteria"/>
</dbReference>
<dbReference type="KEGG" id="rsn:RSPO_c03319"/>
<dbReference type="AlphaFoldDB" id="F6G4L3"/>
<proteinExistence type="predicted"/>
<dbReference type="EMBL" id="CP002819">
    <property type="protein sequence ID" value="AEG70610.1"/>
    <property type="molecule type" value="Genomic_DNA"/>
</dbReference>
<organism evidence="2 3">
    <name type="scientific">Ralstonia solanacearum (strain Po82)</name>
    <dbReference type="NCBI Taxonomy" id="1031711"/>
    <lineage>
        <taxon>Bacteria</taxon>
        <taxon>Pseudomonadati</taxon>
        <taxon>Pseudomonadota</taxon>
        <taxon>Betaproteobacteria</taxon>
        <taxon>Burkholderiales</taxon>
        <taxon>Burkholderiaceae</taxon>
        <taxon>Ralstonia</taxon>
        <taxon>Ralstonia solanacearum species complex</taxon>
    </lineage>
</organism>
<evidence type="ECO:0000313" key="3">
    <source>
        <dbReference type="Proteomes" id="UP000007953"/>
    </source>
</evidence>
<reference evidence="2 3" key="1">
    <citation type="journal article" date="2011" name="J. Bacteriol.">
        <title>Complete genome sequence of the plant pathogen Ralstonia solanacearum strain Po82.</title>
        <authorList>
            <person name="Xu J."/>
            <person name="Zheng H.J."/>
            <person name="Liu L."/>
            <person name="Pan Z.C."/>
            <person name="Prior P."/>
            <person name="Tang B."/>
            <person name="Xu J.S."/>
            <person name="Zhang H."/>
            <person name="Tian Q."/>
            <person name="Zhang L.Q."/>
            <person name="Feng J."/>
        </authorList>
    </citation>
    <scope>NUCLEOTIDE SEQUENCE [LARGE SCALE GENOMIC DNA]</scope>
    <source>
        <strain evidence="2 3">Po82</strain>
    </source>
</reference>
<evidence type="ECO:0000256" key="1">
    <source>
        <dbReference type="SAM" id="MobiDB-lite"/>
    </source>
</evidence>
<evidence type="ECO:0000313" key="2">
    <source>
        <dbReference type="EMBL" id="AEG70610.1"/>
    </source>
</evidence>
<gene>
    <name evidence="2" type="ordered locus">RSPO_c03319</name>
</gene>
<protein>
    <submittedName>
        <fullName evidence="2">Putative type III effector protein</fullName>
    </submittedName>
</protein>
<dbReference type="Proteomes" id="UP000007953">
    <property type="component" value="Chromosome"/>
</dbReference>
<dbReference type="HOGENOM" id="CLU_637559_0_0_4"/>
<sequence length="434" mass="48165">MGVRMPLTKINPSASADATLPASPVPEADANDDRCPLARSRSAELSALAKAGSRRAAGERAFHPRAQLRRAAYQVGKDAMHYRNVQRRLNAQLEHLDPETGFKDQLDFSDASLAEVESILRHIAVSPELLSVSRGKSAVTPLFTKTFLMPLLDGGQLRFHEFRAGGGAQEEEEQPHRHRWNLKTEHMKGAYVQQVHEETHAGAPGARVHQKHRLEATPKDKTERRFTHIGEAFVRQSATKLYSEEQRPHDFPLEETHSVADLSRHAGTTLTLARTGKAMHDDSISYNAGTEVLTTSPLGRTADEQAFLERLHRSIAIVQLVQLRRDLEAYLREQPPASLTAGERCHLEDAKAPNYFETSLLPALATLDLAKAVGQASDEFSPETVAYLDSALERIKSTPLRQILADNDEHLRAGHFSAELSNFEQLKSLINATE</sequence>